<protein>
    <submittedName>
        <fullName evidence="2">Uncharacterized protein</fullName>
    </submittedName>
</protein>
<name>A0A518D0E5_9BACT</name>
<evidence type="ECO:0000313" key="2">
    <source>
        <dbReference type="EMBL" id="QDU84952.1"/>
    </source>
</evidence>
<dbReference type="RefSeq" id="WP_145187405.1">
    <property type="nucleotide sequence ID" value="NZ_CP036290.1"/>
</dbReference>
<dbReference type="OrthoDB" id="266522at2"/>
<keyword evidence="3" id="KW-1185">Reference proteome</keyword>
<reference evidence="2 3" key="1">
    <citation type="submission" date="2019-02" db="EMBL/GenBank/DDBJ databases">
        <title>Deep-cultivation of Planctomycetes and their phenomic and genomic characterization uncovers novel biology.</title>
        <authorList>
            <person name="Wiegand S."/>
            <person name="Jogler M."/>
            <person name="Boedeker C."/>
            <person name="Pinto D."/>
            <person name="Vollmers J."/>
            <person name="Rivas-Marin E."/>
            <person name="Kohn T."/>
            <person name="Peeters S.H."/>
            <person name="Heuer A."/>
            <person name="Rast P."/>
            <person name="Oberbeckmann S."/>
            <person name="Bunk B."/>
            <person name="Jeske O."/>
            <person name="Meyerdierks A."/>
            <person name="Storesund J.E."/>
            <person name="Kallscheuer N."/>
            <person name="Luecker S."/>
            <person name="Lage O.M."/>
            <person name="Pohl T."/>
            <person name="Merkel B.J."/>
            <person name="Hornburger P."/>
            <person name="Mueller R.-W."/>
            <person name="Bruemmer F."/>
            <person name="Labrenz M."/>
            <person name="Spormann A.M."/>
            <person name="Op den Camp H."/>
            <person name="Overmann J."/>
            <person name="Amann R."/>
            <person name="Jetten M.S.M."/>
            <person name="Mascher T."/>
            <person name="Medema M.H."/>
            <person name="Devos D.P."/>
            <person name="Kaster A.-K."/>
            <person name="Ovreas L."/>
            <person name="Rohde M."/>
            <person name="Galperin M.Y."/>
            <person name="Jogler C."/>
        </authorList>
    </citation>
    <scope>NUCLEOTIDE SEQUENCE [LARGE SCALE GENOMIC DNA]</scope>
    <source>
        <strain evidence="2 3">Pla163</strain>
    </source>
</reference>
<evidence type="ECO:0000313" key="3">
    <source>
        <dbReference type="Proteomes" id="UP000319342"/>
    </source>
</evidence>
<organism evidence="2 3">
    <name type="scientific">Rohdeia mirabilis</name>
    <dbReference type="NCBI Taxonomy" id="2528008"/>
    <lineage>
        <taxon>Bacteria</taxon>
        <taxon>Pseudomonadati</taxon>
        <taxon>Planctomycetota</taxon>
        <taxon>Planctomycetia</taxon>
        <taxon>Planctomycetia incertae sedis</taxon>
        <taxon>Rohdeia</taxon>
    </lineage>
</organism>
<gene>
    <name evidence="2" type="ORF">Pla163_20720</name>
</gene>
<proteinExistence type="predicted"/>
<evidence type="ECO:0000256" key="1">
    <source>
        <dbReference type="SAM" id="MobiDB-lite"/>
    </source>
</evidence>
<accession>A0A518D0E5</accession>
<dbReference type="EMBL" id="CP036290">
    <property type="protein sequence ID" value="QDU84952.1"/>
    <property type="molecule type" value="Genomic_DNA"/>
</dbReference>
<feature type="compositionally biased region" description="Basic residues" evidence="1">
    <location>
        <begin position="9"/>
        <end position="18"/>
    </location>
</feature>
<sequence>MTPPDSSKTPKKTLKPRVSKPDEMSGDLIEFINAIDEFKRRNMVAHLTLERVIDVVHELGYVCPLGKADADEIAYISDAVDEYKRSHQRLFPNWSEVFEVLREIGYERDGDE</sequence>
<dbReference type="AlphaFoldDB" id="A0A518D0E5"/>
<feature type="region of interest" description="Disordered" evidence="1">
    <location>
        <begin position="1"/>
        <end position="21"/>
    </location>
</feature>
<dbReference type="Proteomes" id="UP000319342">
    <property type="component" value="Chromosome"/>
</dbReference>